<organism evidence="4 5">
    <name type="scientific">Embleya scabrispora</name>
    <dbReference type="NCBI Taxonomy" id="159449"/>
    <lineage>
        <taxon>Bacteria</taxon>
        <taxon>Bacillati</taxon>
        <taxon>Actinomycetota</taxon>
        <taxon>Actinomycetes</taxon>
        <taxon>Kitasatosporales</taxon>
        <taxon>Streptomycetaceae</taxon>
        <taxon>Embleya</taxon>
    </lineage>
</organism>
<dbReference type="Gene3D" id="3.40.50.1820">
    <property type="entry name" value="alpha/beta hydrolase"/>
    <property type="match status" value="1"/>
</dbReference>
<dbReference type="AlphaFoldDB" id="A0A1T3P6F7"/>
<dbReference type="Pfam" id="PF20434">
    <property type="entry name" value="BD-FAE"/>
    <property type="match status" value="1"/>
</dbReference>
<gene>
    <name evidence="4" type="ORF">B4N89_30440</name>
</gene>
<dbReference type="Proteomes" id="UP000190037">
    <property type="component" value="Unassembled WGS sequence"/>
</dbReference>
<protein>
    <recommendedName>
        <fullName evidence="3">BD-FAE-like domain-containing protein</fullName>
    </recommendedName>
</protein>
<evidence type="ECO:0000313" key="4">
    <source>
        <dbReference type="EMBL" id="OPC84666.1"/>
    </source>
</evidence>
<dbReference type="STRING" id="159449.B4N89_30440"/>
<dbReference type="InterPro" id="IPR050300">
    <property type="entry name" value="GDXG_lipolytic_enzyme"/>
</dbReference>
<dbReference type="InterPro" id="IPR049492">
    <property type="entry name" value="BD-FAE-like_dom"/>
</dbReference>
<evidence type="ECO:0000313" key="5">
    <source>
        <dbReference type="Proteomes" id="UP000190037"/>
    </source>
</evidence>
<dbReference type="GO" id="GO:0016787">
    <property type="term" value="F:hydrolase activity"/>
    <property type="evidence" value="ECO:0007669"/>
    <property type="project" value="UniProtKB-KW"/>
</dbReference>
<feature type="domain" description="BD-FAE-like" evidence="3">
    <location>
        <begin position="35"/>
        <end position="250"/>
    </location>
</feature>
<dbReference type="PANTHER" id="PTHR48081:SF13">
    <property type="entry name" value="ALPHA_BETA HYDROLASE"/>
    <property type="match status" value="1"/>
</dbReference>
<dbReference type="PANTHER" id="PTHR48081">
    <property type="entry name" value="AB HYDROLASE SUPERFAMILY PROTEIN C4A8.06C"/>
    <property type="match status" value="1"/>
</dbReference>
<accession>A0A1T3P6F7</accession>
<feature type="region of interest" description="Disordered" evidence="2">
    <location>
        <begin position="186"/>
        <end position="208"/>
    </location>
</feature>
<evidence type="ECO:0000256" key="1">
    <source>
        <dbReference type="ARBA" id="ARBA00022801"/>
    </source>
</evidence>
<name>A0A1T3P6F7_9ACTN</name>
<dbReference type="SUPFAM" id="SSF53474">
    <property type="entry name" value="alpha/beta-Hydrolases"/>
    <property type="match status" value="1"/>
</dbReference>
<proteinExistence type="predicted"/>
<reference evidence="4 5" key="1">
    <citation type="submission" date="2017-03" db="EMBL/GenBank/DDBJ databases">
        <title>Draft genome sequence of Streptomyces scabrisporus NF3, endophyte isolated from Amphipterygium adstringens.</title>
        <authorList>
            <person name="Vazquez M."/>
            <person name="Ceapa C.D."/>
            <person name="Rodriguez Luna D."/>
            <person name="Sanchez Esquivel S."/>
        </authorList>
    </citation>
    <scope>NUCLEOTIDE SEQUENCE [LARGE SCALE GENOMIC DNA]</scope>
    <source>
        <strain evidence="4 5">NF3</strain>
    </source>
</reference>
<dbReference type="InterPro" id="IPR029058">
    <property type="entry name" value="AB_hydrolase_fold"/>
</dbReference>
<keyword evidence="1" id="KW-0378">Hydrolase</keyword>
<dbReference type="EMBL" id="MWQN01000001">
    <property type="protein sequence ID" value="OPC84666.1"/>
    <property type="molecule type" value="Genomic_DNA"/>
</dbReference>
<sequence length="304" mass="31078">MPQDHRIAAGRGTVTAPTVRTVAYRQPAGRRAPELDLYLPPEPSATIVYLHGGGWRRGSRREPLPALGGLAFYEELAGLGFAVAAADYALSGEARFPAPLHDVRAAVAWVCEHGPPGVPVYLWGESAGAHLALLAALGAGAEDGADAGGGRGGAGGRPGLDVAGVVAWYPPTDLLGLPADLAAIGAPADTGPDSREARMLGAPPSDVPELARSAAPTAYAHADAPPVLLMHGAADRMVPPAQSIRLAKALRDAGARRVELDLVPGAGHMWARVADVAGIVRRTVAFLRSLPDAPGRAAPGPGQE</sequence>
<comment type="caution">
    <text evidence="4">The sequence shown here is derived from an EMBL/GenBank/DDBJ whole genome shotgun (WGS) entry which is preliminary data.</text>
</comment>
<keyword evidence="5" id="KW-1185">Reference proteome</keyword>
<evidence type="ECO:0000259" key="3">
    <source>
        <dbReference type="Pfam" id="PF20434"/>
    </source>
</evidence>
<evidence type="ECO:0000256" key="2">
    <source>
        <dbReference type="SAM" id="MobiDB-lite"/>
    </source>
</evidence>